<evidence type="ECO:0000313" key="1">
    <source>
        <dbReference type="EMBL" id="EEG28722.1"/>
    </source>
</evidence>
<accession>C0EIC6</accession>
<gene>
    <name evidence="1" type="ORF">CLOSTMETH_03621</name>
</gene>
<evidence type="ECO:0000313" key="2">
    <source>
        <dbReference type="Proteomes" id="UP000003340"/>
    </source>
</evidence>
<reference evidence="1 2" key="1">
    <citation type="submission" date="2009-01" db="EMBL/GenBank/DDBJ databases">
        <authorList>
            <person name="Fulton L."/>
            <person name="Clifton S."/>
            <person name="Fulton B."/>
            <person name="Xu J."/>
            <person name="Minx P."/>
            <person name="Pepin K.H."/>
            <person name="Johnson M."/>
            <person name="Bhonagiri V."/>
            <person name="Nash W.E."/>
            <person name="Mardis E.R."/>
            <person name="Wilson R.K."/>
        </authorList>
    </citation>
    <scope>NUCLEOTIDE SEQUENCE [LARGE SCALE GENOMIC DNA]</scope>
    <source>
        <strain evidence="1 2">DSM 5476</strain>
    </source>
</reference>
<organism evidence="1 2">
    <name type="scientific">[Clostridium] methylpentosum DSM 5476</name>
    <dbReference type="NCBI Taxonomy" id="537013"/>
    <lineage>
        <taxon>Bacteria</taxon>
        <taxon>Bacillati</taxon>
        <taxon>Bacillota</taxon>
        <taxon>Clostridia</taxon>
        <taxon>Eubacteriales</taxon>
        <taxon>Oscillospiraceae</taxon>
        <taxon>Oscillospiraceae incertae sedis</taxon>
    </lineage>
</organism>
<dbReference type="AlphaFoldDB" id="C0EIC6"/>
<protein>
    <submittedName>
        <fullName evidence="1">Uncharacterized protein</fullName>
    </submittedName>
</protein>
<keyword evidence="2" id="KW-1185">Reference proteome</keyword>
<dbReference type="EMBL" id="ACEC01000126">
    <property type="protein sequence ID" value="EEG28722.1"/>
    <property type="molecule type" value="Genomic_DNA"/>
</dbReference>
<proteinExistence type="predicted"/>
<dbReference type="HOGENOM" id="CLU_2272489_0_0_9"/>
<reference evidence="1 2" key="2">
    <citation type="submission" date="2009-02" db="EMBL/GenBank/DDBJ databases">
        <title>Draft genome sequence of Clostridium methylpentosum (DSM 5476).</title>
        <authorList>
            <person name="Sudarsanam P."/>
            <person name="Ley R."/>
            <person name="Guruge J."/>
            <person name="Turnbaugh P.J."/>
            <person name="Mahowald M."/>
            <person name="Liep D."/>
            <person name="Gordon J."/>
        </authorList>
    </citation>
    <scope>NUCLEOTIDE SEQUENCE [LARGE SCALE GENOMIC DNA]</scope>
    <source>
        <strain evidence="1 2">DSM 5476</strain>
    </source>
</reference>
<dbReference type="Proteomes" id="UP000003340">
    <property type="component" value="Unassembled WGS sequence"/>
</dbReference>
<name>C0EIC6_9FIRM</name>
<dbReference type="STRING" id="537013.CLOSTMETH_03621"/>
<comment type="caution">
    <text evidence="1">The sequence shown here is derived from an EMBL/GenBank/DDBJ whole genome shotgun (WGS) entry which is preliminary data.</text>
</comment>
<sequence length="102" mass="11395">MDNGIGGNYGRGVSAVFDGNSIRNDSDSSYPWKRRGSTCDWVAIGKEYALSKFLAKDKSDVEVSCAVITDEVTGMLKNDFWPTTLRLNFRIPHETRTKEDNA</sequence>